<dbReference type="AlphaFoldDB" id="A0AAV1JXP2"/>
<evidence type="ECO:0000313" key="1">
    <source>
        <dbReference type="EMBL" id="CAK1553589.1"/>
    </source>
</evidence>
<dbReference type="Proteomes" id="UP001497472">
    <property type="component" value="Unassembled WGS sequence"/>
</dbReference>
<sequence length="225" mass="25911">MSKRTNPKAENLKNWTRSEKFELLRALQEFGSDIEQIDYYISTKSRKEIEQAIEYYKSKALQNPEVIRKRNRRIASKSTAPLTNWASALSDSRSFEELQTDTATALRLIADFEDKPPLVSTDKYDFKSAYQILANALDGKVLPNDIKSKSLVDKCVIDTAYFSTTYKKPTFIKGILSNVTFSESDVYLPPELGESPEEMNLSYLIQQREYNPLNLTFNDIHQKLK</sequence>
<comment type="caution">
    <text evidence="1">The sequence shown here is derived from an EMBL/GenBank/DDBJ whole genome shotgun (WGS) entry which is preliminary data.</text>
</comment>
<protein>
    <recommendedName>
        <fullName evidence="3">Myb-like domain-containing protein</fullName>
    </recommendedName>
</protein>
<evidence type="ECO:0008006" key="3">
    <source>
        <dbReference type="Google" id="ProtNLM"/>
    </source>
</evidence>
<proteinExistence type="predicted"/>
<dbReference type="Gene3D" id="1.10.10.60">
    <property type="entry name" value="Homeodomain-like"/>
    <property type="match status" value="1"/>
</dbReference>
<name>A0AAV1JXP2_9NEOP</name>
<accession>A0AAV1JXP2</accession>
<gene>
    <name evidence="1" type="ORF">LNINA_LOCUS12563</name>
</gene>
<organism evidence="1 2">
    <name type="scientific">Leptosia nina</name>
    <dbReference type="NCBI Taxonomy" id="320188"/>
    <lineage>
        <taxon>Eukaryota</taxon>
        <taxon>Metazoa</taxon>
        <taxon>Ecdysozoa</taxon>
        <taxon>Arthropoda</taxon>
        <taxon>Hexapoda</taxon>
        <taxon>Insecta</taxon>
        <taxon>Pterygota</taxon>
        <taxon>Neoptera</taxon>
        <taxon>Endopterygota</taxon>
        <taxon>Lepidoptera</taxon>
        <taxon>Glossata</taxon>
        <taxon>Ditrysia</taxon>
        <taxon>Papilionoidea</taxon>
        <taxon>Pieridae</taxon>
        <taxon>Pierinae</taxon>
        <taxon>Leptosia</taxon>
    </lineage>
</organism>
<reference evidence="1 2" key="1">
    <citation type="submission" date="2023-11" db="EMBL/GenBank/DDBJ databases">
        <authorList>
            <person name="Okamura Y."/>
        </authorList>
    </citation>
    <scope>NUCLEOTIDE SEQUENCE [LARGE SCALE GENOMIC DNA]</scope>
</reference>
<dbReference type="EMBL" id="CAVLEF010000225">
    <property type="protein sequence ID" value="CAK1553589.1"/>
    <property type="molecule type" value="Genomic_DNA"/>
</dbReference>
<evidence type="ECO:0000313" key="2">
    <source>
        <dbReference type="Proteomes" id="UP001497472"/>
    </source>
</evidence>
<keyword evidence="2" id="KW-1185">Reference proteome</keyword>